<name>A0A9W8QGC3_AKAMU</name>
<comment type="caution">
    <text evidence="3">The sequence shown here is derived from an EMBL/GenBank/DDBJ whole genome shotgun (WGS) entry which is preliminary data.</text>
</comment>
<dbReference type="CDD" id="cd11395">
    <property type="entry name" value="bHLHzip_SREBP_like"/>
    <property type="match status" value="1"/>
</dbReference>
<feature type="domain" description="BHLH" evidence="2">
    <location>
        <begin position="285"/>
        <end position="350"/>
    </location>
</feature>
<dbReference type="Gene3D" id="4.10.280.10">
    <property type="entry name" value="Helix-loop-helix DNA-binding domain"/>
    <property type="match status" value="1"/>
</dbReference>
<gene>
    <name evidence="3" type="ORF">LMH87_001085</name>
</gene>
<accession>A0A9W8QGC3</accession>
<dbReference type="GO" id="GO:0046983">
    <property type="term" value="F:protein dimerization activity"/>
    <property type="evidence" value="ECO:0007669"/>
    <property type="project" value="InterPro"/>
</dbReference>
<proteinExistence type="predicted"/>
<reference evidence="3" key="1">
    <citation type="journal article" date="2023" name="Access Microbiol">
        <title>De-novo genome assembly for Akanthomyces muscarius, a biocontrol agent of insect agricultural pests.</title>
        <authorList>
            <person name="Erdos Z."/>
            <person name="Studholme D.J."/>
            <person name="Raymond B."/>
            <person name="Sharma M."/>
        </authorList>
    </citation>
    <scope>NUCLEOTIDE SEQUENCE</scope>
    <source>
        <strain evidence="3">Ve6</strain>
    </source>
</reference>
<sequence>MQEISYSAPTERQQNPGRHSLTAVASSTDSSGSVEYPGADGLQEISGTALQSSLSSTPTDTYPARGRTYWSEPSINAKIMEESTSGNGGDNNSYGARKQTSSGPDCRICESDVNWKVRSISEHPMLPYLGADGFWYHDISCYQQSRQFRPQVRADVSITSSSETSSTANSGPDMHSGYPGLNSPAQHIWYSHTDVPPGGSSVPMAPHHDFITASGWQQSASHDPSNNINTMSMRRSGIEGAANTAPDKKVKHKMRAFSVSHRAKRGLTQQSAITAATEPDRVIKDTLTTRRNVERKYRENLKDCIGRLRAVLPTLGAEQDNEYGGTTTRTVHKVGKSAVLSTATEYILQLEQANRTMVSECQQLMECIQRLEAMFPNGVAGRLTTYQTVE</sequence>
<dbReference type="AlphaFoldDB" id="A0A9W8QGC3"/>
<dbReference type="InterPro" id="IPR011598">
    <property type="entry name" value="bHLH_dom"/>
</dbReference>
<dbReference type="SUPFAM" id="SSF47459">
    <property type="entry name" value="HLH, helix-loop-helix DNA-binding domain"/>
    <property type="match status" value="1"/>
</dbReference>
<evidence type="ECO:0000259" key="2">
    <source>
        <dbReference type="PROSITE" id="PS50888"/>
    </source>
</evidence>
<keyword evidence="4" id="KW-1185">Reference proteome</keyword>
<dbReference type="Proteomes" id="UP001144673">
    <property type="component" value="Chromosome 6"/>
</dbReference>
<dbReference type="PROSITE" id="PS50888">
    <property type="entry name" value="BHLH"/>
    <property type="match status" value="1"/>
</dbReference>
<dbReference type="KEGG" id="amus:LMH87_001085"/>
<dbReference type="RefSeq" id="XP_056055984.1">
    <property type="nucleotide sequence ID" value="XM_056199103.1"/>
</dbReference>
<feature type="compositionally biased region" description="Low complexity" evidence="1">
    <location>
        <begin position="157"/>
        <end position="170"/>
    </location>
</feature>
<dbReference type="InterPro" id="IPR052099">
    <property type="entry name" value="Regulatory_TF_Diverse"/>
</dbReference>
<dbReference type="EMBL" id="JAJHUN010000007">
    <property type="protein sequence ID" value="KAJ4155860.1"/>
    <property type="molecule type" value="Genomic_DNA"/>
</dbReference>
<feature type="compositionally biased region" description="Polar residues" evidence="1">
    <location>
        <begin position="1"/>
        <end position="33"/>
    </location>
</feature>
<organism evidence="3 4">
    <name type="scientific">Akanthomyces muscarius</name>
    <name type="common">Entomopathogenic fungus</name>
    <name type="synonym">Lecanicillium muscarium</name>
    <dbReference type="NCBI Taxonomy" id="2231603"/>
    <lineage>
        <taxon>Eukaryota</taxon>
        <taxon>Fungi</taxon>
        <taxon>Dikarya</taxon>
        <taxon>Ascomycota</taxon>
        <taxon>Pezizomycotina</taxon>
        <taxon>Sordariomycetes</taxon>
        <taxon>Hypocreomycetidae</taxon>
        <taxon>Hypocreales</taxon>
        <taxon>Cordycipitaceae</taxon>
        <taxon>Akanthomyces</taxon>
    </lineage>
</organism>
<protein>
    <recommendedName>
        <fullName evidence="2">BHLH domain-containing protein</fullName>
    </recommendedName>
</protein>
<feature type="compositionally biased region" description="Polar residues" evidence="1">
    <location>
        <begin position="82"/>
        <end position="103"/>
    </location>
</feature>
<dbReference type="PANTHER" id="PTHR47336">
    <property type="entry name" value="TRANSCRIPTION FACTOR HMS1-RELATED"/>
    <property type="match status" value="1"/>
</dbReference>
<dbReference type="GeneID" id="80888244"/>
<feature type="region of interest" description="Disordered" evidence="1">
    <location>
        <begin position="81"/>
        <end position="103"/>
    </location>
</feature>
<feature type="compositionally biased region" description="Polar residues" evidence="1">
    <location>
        <begin position="45"/>
        <end position="60"/>
    </location>
</feature>
<evidence type="ECO:0000313" key="4">
    <source>
        <dbReference type="Proteomes" id="UP001144673"/>
    </source>
</evidence>
<evidence type="ECO:0000313" key="3">
    <source>
        <dbReference type="EMBL" id="KAJ4155860.1"/>
    </source>
</evidence>
<dbReference type="InterPro" id="IPR036638">
    <property type="entry name" value="HLH_DNA-bd_sf"/>
</dbReference>
<dbReference type="SMART" id="SM00353">
    <property type="entry name" value="HLH"/>
    <property type="match status" value="1"/>
</dbReference>
<feature type="region of interest" description="Disordered" evidence="1">
    <location>
        <begin position="1"/>
        <end position="68"/>
    </location>
</feature>
<dbReference type="Pfam" id="PF00010">
    <property type="entry name" value="HLH"/>
    <property type="match status" value="1"/>
</dbReference>
<feature type="region of interest" description="Disordered" evidence="1">
    <location>
        <begin position="156"/>
        <end position="180"/>
    </location>
</feature>
<evidence type="ECO:0000256" key="1">
    <source>
        <dbReference type="SAM" id="MobiDB-lite"/>
    </source>
</evidence>
<dbReference type="PANTHER" id="PTHR47336:SF2">
    <property type="entry name" value="TRANSCRIPTION FACTOR HMS1-RELATED"/>
    <property type="match status" value="1"/>
</dbReference>